<gene>
    <name evidence="1" type="ORF">SAMN04515654_12315</name>
</gene>
<dbReference type="AlphaFoldDB" id="A0A1M7NEV8"/>
<protein>
    <recommendedName>
        <fullName evidence="3">SEC-C motif-containing protein</fullName>
    </recommendedName>
</protein>
<accession>A0A1M7NEV8</accession>
<sequence>MSSFPILFDEFLLNNPFMSIYPTKTKNIVIRGDYSFDIDPPECDHIIDEYKLKIVIYNDFPNKLPKVFEMENKIPRHNTIFHVNQDHSLCLGSTLNILKSLKKNPDLNSYAKNFLIPYLYDTSRLLEDKTRTRYHGELSHGNKGLIEEYKELFELDHKNQVLDTIYLLTLPYQLAKEIKCSCGCGRKLKDCDFKNTIKKYKKYAAESWYQKHLENIIKRGYRWEKINLIY</sequence>
<dbReference type="EMBL" id="FNEH01000023">
    <property type="protein sequence ID" value="SDJ01490.1"/>
    <property type="molecule type" value="Genomic_DNA"/>
</dbReference>
<dbReference type="STRING" id="54121.SAMN04515653_12431"/>
<dbReference type="RefSeq" id="WP_073159706.1">
    <property type="nucleotide sequence ID" value="NZ_FNEH01000023.1"/>
</dbReference>
<evidence type="ECO:0000313" key="1">
    <source>
        <dbReference type="EMBL" id="SDJ01490.1"/>
    </source>
</evidence>
<evidence type="ECO:0008006" key="3">
    <source>
        <dbReference type="Google" id="ProtNLM"/>
    </source>
</evidence>
<reference evidence="1 2" key="1">
    <citation type="submission" date="2016-10" db="EMBL/GenBank/DDBJ databases">
        <authorList>
            <person name="de Groot N.N."/>
        </authorList>
    </citation>
    <scope>NUCLEOTIDE SEQUENCE [LARGE SCALE GENOMIC DNA]</scope>
    <source>
        <strain evidence="1 2">WG7</strain>
    </source>
</reference>
<evidence type="ECO:0000313" key="2">
    <source>
        <dbReference type="Proteomes" id="UP000198945"/>
    </source>
</evidence>
<dbReference type="Proteomes" id="UP000198945">
    <property type="component" value="Unassembled WGS sequence"/>
</dbReference>
<name>A0A1M7NEV8_9FIRM</name>
<dbReference type="OrthoDB" id="18359at2"/>
<proteinExistence type="predicted"/>
<organism evidence="1 2">
    <name type="scientific">Halanaerobium congolense</name>
    <dbReference type="NCBI Taxonomy" id="54121"/>
    <lineage>
        <taxon>Bacteria</taxon>
        <taxon>Bacillati</taxon>
        <taxon>Bacillota</taxon>
        <taxon>Clostridia</taxon>
        <taxon>Halanaerobiales</taxon>
        <taxon>Halanaerobiaceae</taxon>
        <taxon>Halanaerobium</taxon>
    </lineage>
</organism>